<dbReference type="HOGENOM" id="CLU_010194_1_0_11"/>
<dbReference type="PRINTS" id="PR00080">
    <property type="entry name" value="SDRFAMILY"/>
</dbReference>
<evidence type="ECO:0000313" key="3">
    <source>
        <dbReference type="EMBL" id="AHH18592.1"/>
    </source>
</evidence>
<organism evidence="3 4">
    <name type="scientific">Nocardia nova SH22a</name>
    <dbReference type="NCBI Taxonomy" id="1415166"/>
    <lineage>
        <taxon>Bacteria</taxon>
        <taxon>Bacillati</taxon>
        <taxon>Actinomycetota</taxon>
        <taxon>Actinomycetes</taxon>
        <taxon>Mycobacteriales</taxon>
        <taxon>Nocardiaceae</taxon>
        <taxon>Nocardia</taxon>
    </lineage>
</organism>
<dbReference type="STRING" id="1415166.NONO_c38080"/>
<proteinExistence type="inferred from homology"/>
<dbReference type="PRINTS" id="PR00081">
    <property type="entry name" value="GDHRDH"/>
</dbReference>
<dbReference type="InterPro" id="IPR036291">
    <property type="entry name" value="NAD(P)-bd_dom_sf"/>
</dbReference>
<dbReference type="KEGG" id="nno:NONO_c38080"/>
<dbReference type="Proteomes" id="UP000019150">
    <property type="component" value="Chromosome"/>
</dbReference>
<dbReference type="EMBL" id="CP006850">
    <property type="protein sequence ID" value="AHH18592.1"/>
    <property type="molecule type" value="Genomic_DNA"/>
</dbReference>
<dbReference type="FunFam" id="3.40.50.720:FF:000084">
    <property type="entry name" value="Short-chain dehydrogenase reductase"/>
    <property type="match status" value="1"/>
</dbReference>
<dbReference type="PATRIC" id="fig|1415166.3.peg.3906"/>
<dbReference type="eggNOG" id="COG1028">
    <property type="taxonomic scope" value="Bacteria"/>
</dbReference>
<dbReference type="PANTHER" id="PTHR43477:SF1">
    <property type="entry name" value="DIHYDROANTICAPSIN 7-DEHYDROGENASE"/>
    <property type="match status" value="1"/>
</dbReference>
<dbReference type="CDD" id="cd05233">
    <property type="entry name" value="SDR_c"/>
    <property type="match status" value="1"/>
</dbReference>
<evidence type="ECO:0000256" key="1">
    <source>
        <dbReference type="ARBA" id="ARBA00006484"/>
    </source>
</evidence>
<protein>
    <submittedName>
        <fullName evidence="3">Putative oxidoreductase, SDR family</fullName>
    </submittedName>
</protein>
<sequence length="267" mass="27046">MAPGNRLAGRGAIVVGGGQTPGQTVGNGRATALTFAREGARVLVVDRDEAAAKDTVAQIVAEGGTAVAHRADISRENDCAALPDAALAALGRVDILHHNVGIVSHGGTDTLPLAQWQRGFDVNLTGMWLVCKYVIPVMREHGGSVILISSLAGGLALGDPIAYATSKAGVNSLGRCLAVENAAHQVRVNVIAPGMIDTPIGVDVEARAAGVSREEIAAAHTAMIPMGHQGTSDDIANAALFLAGDESAFITGVILPVDGGSSLALSS</sequence>
<dbReference type="Gene3D" id="3.40.50.720">
    <property type="entry name" value="NAD(P)-binding Rossmann-like Domain"/>
    <property type="match status" value="1"/>
</dbReference>
<dbReference type="PANTHER" id="PTHR43477">
    <property type="entry name" value="DIHYDROANTICAPSIN 7-DEHYDROGENASE"/>
    <property type="match status" value="1"/>
</dbReference>
<comment type="similarity">
    <text evidence="1">Belongs to the short-chain dehydrogenases/reductases (SDR) family.</text>
</comment>
<evidence type="ECO:0000313" key="4">
    <source>
        <dbReference type="Proteomes" id="UP000019150"/>
    </source>
</evidence>
<keyword evidence="2" id="KW-0560">Oxidoreductase</keyword>
<dbReference type="OrthoDB" id="7064009at2"/>
<dbReference type="SUPFAM" id="SSF51735">
    <property type="entry name" value="NAD(P)-binding Rossmann-fold domains"/>
    <property type="match status" value="1"/>
</dbReference>
<dbReference type="InterPro" id="IPR051122">
    <property type="entry name" value="SDR_DHRS6-like"/>
</dbReference>
<dbReference type="GO" id="GO:0016491">
    <property type="term" value="F:oxidoreductase activity"/>
    <property type="evidence" value="ECO:0007669"/>
    <property type="project" value="UniProtKB-KW"/>
</dbReference>
<name>W5THA2_9NOCA</name>
<keyword evidence="4" id="KW-1185">Reference proteome</keyword>
<dbReference type="RefSeq" id="WP_025350027.1">
    <property type="nucleotide sequence ID" value="NZ_CP006850.1"/>
</dbReference>
<reference evidence="3 4" key="1">
    <citation type="journal article" date="2014" name="Appl. Environ. Microbiol.">
        <title>Insights into the Microbial Degradation of Rubber and Gutta-Percha by Analysis of the Complete Genome of Nocardia nova SH22a.</title>
        <authorList>
            <person name="Luo Q."/>
            <person name="Hiessl S."/>
            <person name="Poehlein A."/>
            <person name="Daniel R."/>
            <person name="Steinbuchel A."/>
        </authorList>
    </citation>
    <scope>NUCLEOTIDE SEQUENCE [LARGE SCALE GENOMIC DNA]</scope>
    <source>
        <strain evidence="3">SH22a</strain>
    </source>
</reference>
<dbReference type="AlphaFoldDB" id="W5THA2"/>
<accession>W5THA2</accession>
<dbReference type="Pfam" id="PF13561">
    <property type="entry name" value="adh_short_C2"/>
    <property type="match status" value="1"/>
</dbReference>
<gene>
    <name evidence="3" type="ORF">NONO_c38080</name>
</gene>
<dbReference type="InterPro" id="IPR002347">
    <property type="entry name" value="SDR_fam"/>
</dbReference>
<evidence type="ECO:0000256" key="2">
    <source>
        <dbReference type="ARBA" id="ARBA00023002"/>
    </source>
</evidence>